<evidence type="ECO:0000256" key="4">
    <source>
        <dbReference type="SAM" id="SignalP"/>
    </source>
</evidence>
<dbReference type="InterPro" id="IPR030678">
    <property type="entry name" value="Peptide/Ni-bd"/>
</dbReference>
<dbReference type="Proteomes" id="UP001606210">
    <property type="component" value="Unassembled WGS sequence"/>
</dbReference>
<dbReference type="EMBL" id="JBIGHV010000002">
    <property type="protein sequence ID" value="MFG6429415.1"/>
    <property type="molecule type" value="Genomic_DNA"/>
</dbReference>
<reference evidence="6 7" key="1">
    <citation type="submission" date="2024-08" db="EMBL/GenBank/DDBJ databases">
        <authorList>
            <person name="Lu H."/>
        </authorList>
    </citation>
    <scope>NUCLEOTIDE SEQUENCE [LARGE SCALE GENOMIC DNA]</scope>
    <source>
        <strain evidence="6 7">LYH14W</strain>
    </source>
</reference>
<comment type="caution">
    <text evidence="6">The sequence shown here is derived from an EMBL/GenBank/DDBJ whole genome shotgun (WGS) entry which is preliminary data.</text>
</comment>
<evidence type="ECO:0000259" key="5">
    <source>
        <dbReference type="Pfam" id="PF00496"/>
    </source>
</evidence>
<sequence length="522" mass="57872">MRGWIGLALLSAALGVSAQTLRWASQGDPQTMDPHSQNETLTNNINGQIYERLTNRDAKLALVPGLAEGWKQTGPLIWRFKLRAGVKFHDGTPLTADDVVFSIQRAREPASQVSVYANAVGVPKRVDDLTVDFQLATVNPVFLQHIDQLWIMSRRWCEAHRVTKPLDFKQKQESHASVNANGTGPFMLASRQPGIKTVLKRNPAWWNKTEGNVQEVVYSPIASDATRLAALVSGEIDFLHDPAPRDVARLRNTAGVKVIEGPENRLVFIGMDQARDKLLYGKAPGDRNPFKDQRVRRALYQAIDIEAIKAKLMAGQSVPTGALTPSSSASFDDPALQTRLPYDLAAARKLMAEAGLAAGFDVTLDCPNNRYVNDEEICVALAAMWAQIKVRVKVNATPRVQHFPKLEKLDTSLYMYGWGGSVTDAEAALTPLYRHRSAKGVGDYNYGGFRNDRADALAAQSSVEADLKKREQQIRGALTALRDEVNILPLHRQVIPWAARANVTPVHRADNWLELAWVRINR</sequence>
<feature type="domain" description="Solute-binding protein family 5" evidence="5">
    <location>
        <begin position="62"/>
        <end position="436"/>
    </location>
</feature>
<dbReference type="PIRSF" id="PIRSF002741">
    <property type="entry name" value="MppA"/>
    <property type="match status" value="1"/>
</dbReference>
<comment type="similarity">
    <text evidence="1">Belongs to the bacterial solute-binding protein 5 family.</text>
</comment>
<evidence type="ECO:0000256" key="2">
    <source>
        <dbReference type="ARBA" id="ARBA00022448"/>
    </source>
</evidence>
<keyword evidence="2" id="KW-0813">Transport</keyword>
<protein>
    <submittedName>
        <fullName evidence="6">ABC transporter substrate-binding protein</fullName>
    </submittedName>
</protein>
<name>A0ABW7F148_9BURK</name>
<organism evidence="6 7">
    <name type="scientific">Pelomonas parva</name>
    <dbReference type="NCBI Taxonomy" id="3299032"/>
    <lineage>
        <taxon>Bacteria</taxon>
        <taxon>Pseudomonadati</taxon>
        <taxon>Pseudomonadota</taxon>
        <taxon>Betaproteobacteria</taxon>
        <taxon>Burkholderiales</taxon>
        <taxon>Sphaerotilaceae</taxon>
        <taxon>Roseateles</taxon>
    </lineage>
</organism>
<feature type="signal peptide" evidence="4">
    <location>
        <begin position="1"/>
        <end position="18"/>
    </location>
</feature>
<dbReference type="InterPro" id="IPR000914">
    <property type="entry name" value="SBP_5_dom"/>
</dbReference>
<dbReference type="PANTHER" id="PTHR30290:SF9">
    <property type="entry name" value="OLIGOPEPTIDE-BINDING PROTEIN APPA"/>
    <property type="match status" value="1"/>
</dbReference>
<proteinExistence type="inferred from homology"/>
<dbReference type="SUPFAM" id="SSF53850">
    <property type="entry name" value="Periplasmic binding protein-like II"/>
    <property type="match status" value="1"/>
</dbReference>
<dbReference type="CDD" id="cd08498">
    <property type="entry name" value="PBP2_NikA_DppA_OppA_like_2"/>
    <property type="match status" value="1"/>
</dbReference>
<dbReference type="RefSeq" id="WP_394476849.1">
    <property type="nucleotide sequence ID" value="NZ_JBIGHV010000002.1"/>
</dbReference>
<dbReference type="Gene3D" id="3.10.105.10">
    <property type="entry name" value="Dipeptide-binding Protein, Domain 3"/>
    <property type="match status" value="1"/>
</dbReference>
<feature type="chain" id="PRO_5047267275" evidence="4">
    <location>
        <begin position="19"/>
        <end position="522"/>
    </location>
</feature>
<evidence type="ECO:0000313" key="7">
    <source>
        <dbReference type="Proteomes" id="UP001606210"/>
    </source>
</evidence>
<dbReference type="Gene3D" id="3.40.190.10">
    <property type="entry name" value="Periplasmic binding protein-like II"/>
    <property type="match status" value="1"/>
</dbReference>
<keyword evidence="7" id="KW-1185">Reference proteome</keyword>
<evidence type="ECO:0000313" key="6">
    <source>
        <dbReference type="EMBL" id="MFG6429415.1"/>
    </source>
</evidence>
<dbReference type="InterPro" id="IPR039424">
    <property type="entry name" value="SBP_5"/>
</dbReference>
<evidence type="ECO:0000256" key="3">
    <source>
        <dbReference type="ARBA" id="ARBA00022729"/>
    </source>
</evidence>
<dbReference type="Pfam" id="PF00496">
    <property type="entry name" value="SBP_bac_5"/>
    <property type="match status" value="1"/>
</dbReference>
<keyword evidence="3 4" id="KW-0732">Signal</keyword>
<evidence type="ECO:0000256" key="1">
    <source>
        <dbReference type="ARBA" id="ARBA00005695"/>
    </source>
</evidence>
<accession>A0ABW7F148</accession>
<dbReference type="PANTHER" id="PTHR30290">
    <property type="entry name" value="PERIPLASMIC BINDING COMPONENT OF ABC TRANSPORTER"/>
    <property type="match status" value="1"/>
</dbReference>
<gene>
    <name evidence="6" type="ORF">ACG00Y_05810</name>
</gene>
<dbReference type="Gene3D" id="3.90.76.10">
    <property type="entry name" value="Dipeptide-binding Protein, Domain 1"/>
    <property type="match status" value="1"/>
</dbReference>